<name>A0A4S4BEE2_9BACL</name>
<evidence type="ECO:0000313" key="2">
    <source>
        <dbReference type="Proteomes" id="UP000310636"/>
    </source>
</evidence>
<gene>
    <name evidence="1" type="ORF">E6C55_32965</name>
</gene>
<keyword evidence="2" id="KW-1185">Reference proteome</keyword>
<dbReference type="PANTHER" id="PTHR32305">
    <property type="match status" value="1"/>
</dbReference>
<dbReference type="EMBL" id="SSOB01000086">
    <property type="protein sequence ID" value="THF72496.1"/>
    <property type="molecule type" value="Genomic_DNA"/>
</dbReference>
<dbReference type="Gene3D" id="2.180.10.10">
    <property type="entry name" value="RHS repeat-associated core"/>
    <property type="match status" value="1"/>
</dbReference>
<dbReference type="NCBIfam" id="TIGR03696">
    <property type="entry name" value="Rhs_assc_core"/>
    <property type="match status" value="1"/>
</dbReference>
<dbReference type="AlphaFoldDB" id="A0A4S4BEE2"/>
<accession>A0A4S4BEE2</accession>
<dbReference type="InterPro" id="IPR022385">
    <property type="entry name" value="Rhs_assc_core"/>
</dbReference>
<dbReference type="InterPro" id="IPR050708">
    <property type="entry name" value="T6SS_VgrG/RHS"/>
</dbReference>
<dbReference type="RefSeq" id="WP_211093699.1">
    <property type="nucleotide sequence ID" value="NZ_SSOB01000086.1"/>
</dbReference>
<dbReference type="PANTHER" id="PTHR32305:SF15">
    <property type="entry name" value="PROTEIN RHSA-RELATED"/>
    <property type="match status" value="1"/>
</dbReference>
<comment type="caution">
    <text evidence="1">The sequence shown here is derived from an EMBL/GenBank/DDBJ whole genome shotgun (WGS) entry which is preliminary data.</text>
</comment>
<reference evidence="1 2" key="1">
    <citation type="submission" date="2019-04" db="EMBL/GenBank/DDBJ databases">
        <title>Cohnella sp. nov. isolated from preserved vegetables.</title>
        <authorList>
            <person name="Lin S.-Y."/>
            <person name="Hung M.-H."/>
            <person name="Young C.-C."/>
        </authorList>
    </citation>
    <scope>NUCLEOTIDE SEQUENCE [LARGE SCALE GENOMIC DNA]</scope>
    <source>
        <strain evidence="1 2">CC-MHH1044</strain>
    </source>
</reference>
<protein>
    <submittedName>
        <fullName evidence="1">RHS repeat-associated core domain-containing protein</fullName>
    </submittedName>
</protein>
<sequence>MTNYVYDRQYVILETDASDEVAVRYVHGLNYIARIDGTATEQLSYYLYNGHGDVVQTVNEAGVLENQYDYDIFGSPILVIEQYTSSIRYSGEFFDAEVGLYYLRARYYDPYVGRFISRDTYTGRDDSPLSLNLYTYVLNNPLMFVDPSGHTAVALRDLATATGASVSYDAKTGISTYNLSGVEITFNTKSASDQ</sequence>
<evidence type="ECO:0000313" key="1">
    <source>
        <dbReference type="EMBL" id="THF72496.1"/>
    </source>
</evidence>
<dbReference type="Proteomes" id="UP000310636">
    <property type="component" value="Unassembled WGS sequence"/>
</dbReference>
<organism evidence="1 2">
    <name type="scientific">Cohnella fermenti</name>
    <dbReference type="NCBI Taxonomy" id="2565925"/>
    <lineage>
        <taxon>Bacteria</taxon>
        <taxon>Bacillati</taxon>
        <taxon>Bacillota</taxon>
        <taxon>Bacilli</taxon>
        <taxon>Bacillales</taxon>
        <taxon>Paenibacillaceae</taxon>
        <taxon>Cohnella</taxon>
    </lineage>
</organism>
<proteinExistence type="predicted"/>
<feature type="non-terminal residue" evidence="1">
    <location>
        <position position="194"/>
    </location>
</feature>